<dbReference type="OrthoDB" id="10277278at2759"/>
<dbReference type="Proteomes" id="UP000054776">
    <property type="component" value="Unassembled WGS sequence"/>
</dbReference>
<keyword evidence="2" id="KW-1185">Reference proteome</keyword>
<name>A0A0V1BE96_TRISP</name>
<dbReference type="InParanoid" id="A0A0V1BE96"/>
<gene>
    <name evidence="1" type="ORF">T01_5535</name>
</gene>
<organism evidence="1 2">
    <name type="scientific">Trichinella spiralis</name>
    <name type="common">Trichina worm</name>
    <dbReference type="NCBI Taxonomy" id="6334"/>
    <lineage>
        <taxon>Eukaryota</taxon>
        <taxon>Metazoa</taxon>
        <taxon>Ecdysozoa</taxon>
        <taxon>Nematoda</taxon>
        <taxon>Enoplea</taxon>
        <taxon>Dorylaimia</taxon>
        <taxon>Trichinellida</taxon>
        <taxon>Trichinellidae</taxon>
        <taxon>Trichinella</taxon>
    </lineage>
</organism>
<evidence type="ECO:0000313" key="2">
    <source>
        <dbReference type="Proteomes" id="UP000054776"/>
    </source>
</evidence>
<dbReference type="AlphaFoldDB" id="A0A0V1BE96"/>
<dbReference type="EMBL" id="JYDH01000059">
    <property type="protein sequence ID" value="KRY34995.1"/>
    <property type="molecule type" value="Genomic_DNA"/>
</dbReference>
<protein>
    <submittedName>
        <fullName evidence="1">Uncharacterized protein</fullName>
    </submittedName>
</protein>
<sequence>MKVAALDVDPRKRSLHCRDEGGLKVANDEHASRFEILLPAELLINIRLLLPSRCSSFSRFL</sequence>
<comment type="caution">
    <text evidence="1">The sequence shown here is derived from an EMBL/GenBank/DDBJ whole genome shotgun (WGS) entry which is preliminary data.</text>
</comment>
<accession>A0A0V1BE96</accession>
<proteinExistence type="predicted"/>
<reference evidence="1 2" key="1">
    <citation type="submission" date="2015-01" db="EMBL/GenBank/DDBJ databases">
        <title>Evolution of Trichinella species and genotypes.</title>
        <authorList>
            <person name="Korhonen P.K."/>
            <person name="Edoardo P."/>
            <person name="Giuseppe L.R."/>
            <person name="Gasser R.B."/>
        </authorList>
    </citation>
    <scope>NUCLEOTIDE SEQUENCE [LARGE SCALE GENOMIC DNA]</scope>
    <source>
        <strain evidence="1">ISS3</strain>
    </source>
</reference>
<evidence type="ECO:0000313" key="1">
    <source>
        <dbReference type="EMBL" id="KRY34995.1"/>
    </source>
</evidence>